<organism evidence="10 11">
    <name type="scientific">Granulicella pectinivorans</name>
    <dbReference type="NCBI Taxonomy" id="474950"/>
    <lineage>
        <taxon>Bacteria</taxon>
        <taxon>Pseudomonadati</taxon>
        <taxon>Acidobacteriota</taxon>
        <taxon>Terriglobia</taxon>
        <taxon>Terriglobales</taxon>
        <taxon>Acidobacteriaceae</taxon>
        <taxon>Granulicella</taxon>
    </lineage>
</organism>
<keyword evidence="5 8" id="KW-0812">Transmembrane</keyword>
<dbReference type="AlphaFoldDB" id="A0A1I6MKT9"/>
<feature type="transmembrane region" description="Helical" evidence="8">
    <location>
        <begin position="273"/>
        <end position="291"/>
    </location>
</feature>
<feature type="transmembrane region" description="Helical" evidence="8">
    <location>
        <begin position="221"/>
        <end position="240"/>
    </location>
</feature>
<feature type="transmembrane region" description="Helical" evidence="8">
    <location>
        <begin position="358"/>
        <end position="377"/>
    </location>
</feature>
<evidence type="ECO:0000313" key="11">
    <source>
        <dbReference type="Proteomes" id="UP000199024"/>
    </source>
</evidence>
<dbReference type="InterPro" id="IPR038731">
    <property type="entry name" value="RgtA/B/C-like"/>
</dbReference>
<feature type="transmembrane region" description="Helical" evidence="8">
    <location>
        <begin position="124"/>
        <end position="144"/>
    </location>
</feature>
<accession>A0A1I6MKT9</accession>
<dbReference type="GO" id="GO:0010041">
    <property type="term" value="P:response to iron(III) ion"/>
    <property type="evidence" value="ECO:0007669"/>
    <property type="project" value="TreeGrafter"/>
</dbReference>
<gene>
    <name evidence="10" type="ORF">SAMN05421771_2873</name>
</gene>
<protein>
    <submittedName>
        <fullName evidence="10">Dolichyl-phosphate-mannose-protein mannosyltransferase</fullName>
    </submittedName>
</protein>
<keyword evidence="2" id="KW-1003">Cell membrane</keyword>
<feature type="domain" description="Glycosyltransferase RgtA/B/C/D-like" evidence="9">
    <location>
        <begin position="78"/>
        <end position="236"/>
    </location>
</feature>
<keyword evidence="3 10" id="KW-0328">Glycosyltransferase</keyword>
<name>A0A1I6MKT9_9BACT</name>
<sequence length="525" mass="58111">MTTPPSTIRSRLLTRTALFLEGRPWIPIAFLGAVYLLSALAASRSKPLWHDELFTFWIAQAPTLRDLLAELRIVDLNPPLVYLATRLSFKLLGISTLTTRLPEIIAFLVAMLAVYRIVQRRAGVLYGGLAAAFFLGGLASELAIEARPYAMLLAFLGISFAAWQSLWDPLPPRNRGWTLAVLALAGAGLLMSHIFGLLAWAALGAGEISHLLVRRRLRPSLLPALVWLIPLVSVAAYLPALRNHARSYFPAAFVPGGDDVFLFYISHVDRELVALWLTALAILLLLGRAALRPARPFVLNRAEWTATIGLMLIPALLMAWLMLSNAAFFPRYGIAASFAIAIFTAVFVAWWTDRDPRAALLGILVALLIQGQLPTAIDELLHPARLAHTEPVVAPCAACAVTAALDPSLPLVDASGLAFLEMNHRESPSTLDRIFYLTDPSASLQYAHANIFEGMGDEARVFPLRGHVQNYEVFRRQHAHFFVLGTFDYPEDWLLRKLQADGANLRVLQRVSDSYKDHELYEVTF</sequence>
<evidence type="ECO:0000256" key="8">
    <source>
        <dbReference type="SAM" id="Phobius"/>
    </source>
</evidence>
<dbReference type="GO" id="GO:0016763">
    <property type="term" value="F:pentosyltransferase activity"/>
    <property type="evidence" value="ECO:0007669"/>
    <property type="project" value="TreeGrafter"/>
</dbReference>
<evidence type="ECO:0000256" key="2">
    <source>
        <dbReference type="ARBA" id="ARBA00022475"/>
    </source>
</evidence>
<evidence type="ECO:0000256" key="7">
    <source>
        <dbReference type="ARBA" id="ARBA00023136"/>
    </source>
</evidence>
<dbReference type="Proteomes" id="UP000199024">
    <property type="component" value="Unassembled WGS sequence"/>
</dbReference>
<dbReference type="EMBL" id="FOZL01000001">
    <property type="protein sequence ID" value="SFS16217.1"/>
    <property type="molecule type" value="Genomic_DNA"/>
</dbReference>
<feature type="transmembrane region" description="Helical" evidence="8">
    <location>
        <begin position="25"/>
        <end position="42"/>
    </location>
</feature>
<comment type="subcellular location">
    <subcellularLocation>
        <location evidence="1">Cell membrane</location>
        <topology evidence="1">Multi-pass membrane protein</topology>
    </subcellularLocation>
</comment>
<keyword evidence="6 8" id="KW-1133">Transmembrane helix</keyword>
<feature type="transmembrane region" description="Helical" evidence="8">
    <location>
        <begin position="329"/>
        <end position="351"/>
    </location>
</feature>
<dbReference type="PANTHER" id="PTHR33908:SF3">
    <property type="entry name" value="UNDECAPRENYL PHOSPHATE-ALPHA-4-AMINO-4-DEOXY-L-ARABINOSE ARABINOSYL TRANSFERASE"/>
    <property type="match status" value="1"/>
</dbReference>
<dbReference type="Pfam" id="PF13231">
    <property type="entry name" value="PMT_2"/>
    <property type="match status" value="1"/>
</dbReference>
<evidence type="ECO:0000256" key="3">
    <source>
        <dbReference type="ARBA" id="ARBA00022676"/>
    </source>
</evidence>
<evidence type="ECO:0000256" key="4">
    <source>
        <dbReference type="ARBA" id="ARBA00022679"/>
    </source>
</evidence>
<proteinExistence type="predicted"/>
<keyword evidence="4 10" id="KW-0808">Transferase</keyword>
<keyword evidence="7 8" id="KW-0472">Membrane</keyword>
<evidence type="ECO:0000256" key="1">
    <source>
        <dbReference type="ARBA" id="ARBA00004651"/>
    </source>
</evidence>
<feature type="transmembrane region" description="Helical" evidence="8">
    <location>
        <begin position="179"/>
        <end position="200"/>
    </location>
</feature>
<feature type="transmembrane region" description="Helical" evidence="8">
    <location>
        <begin position="101"/>
        <end position="118"/>
    </location>
</feature>
<reference evidence="10 11" key="1">
    <citation type="submission" date="2016-10" db="EMBL/GenBank/DDBJ databases">
        <authorList>
            <person name="de Groot N.N."/>
        </authorList>
    </citation>
    <scope>NUCLEOTIDE SEQUENCE [LARGE SCALE GENOMIC DNA]</scope>
    <source>
        <strain evidence="10 11">DSM 21001</strain>
    </source>
</reference>
<dbReference type="RefSeq" id="WP_175529035.1">
    <property type="nucleotide sequence ID" value="NZ_FOZL01000001.1"/>
</dbReference>
<dbReference type="PANTHER" id="PTHR33908">
    <property type="entry name" value="MANNOSYLTRANSFERASE YKCB-RELATED"/>
    <property type="match status" value="1"/>
</dbReference>
<evidence type="ECO:0000259" key="9">
    <source>
        <dbReference type="Pfam" id="PF13231"/>
    </source>
</evidence>
<keyword evidence="11" id="KW-1185">Reference proteome</keyword>
<feature type="transmembrane region" description="Helical" evidence="8">
    <location>
        <begin position="303"/>
        <end position="323"/>
    </location>
</feature>
<dbReference type="GO" id="GO:0005886">
    <property type="term" value="C:plasma membrane"/>
    <property type="evidence" value="ECO:0007669"/>
    <property type="project" value="UniProtKB-SubCell"/>
</dbReference>
<evidence type="ECO:0000256" key="5">
    <source>
        <dbReference type="ARBA" id="ARBA00022692"/>
    </source>
</evidence>
<dbReference type="GO" id="GO:0009103">
    <property type="term" value="P:lipopolysaccharide biosynthetic process"/>
    <property type="evidence" value="ECO:0007669"/>
    <property type="project" value="UniProtKB-ARBA"/>
</dbReference>
<evidence type="ECO:0000313" key="10">
    <source>
        <dbReference type="EMBL" id="SFS16217.1"/>
    </source>
</evidence>
<evidence type="ECO:0000256" key="6">
    <source>
        <dbReference type="ARBA" id="ARBA00022989"/>
    </source>
</evidence>
<dbReference type="InterPro" id="IPR050297">
    <property type="entry name" value="LipidA_mod_glycosyltrf_83"/>
</dbReference>